<dbReference type="PRINTS" id="PR00038">
    <property type="entry name" value="HTHLUXR"/>
</dbReference>
<feature type="domain" description="HTH luxR-type" evidence="4">
    <location>
        <begin position="129"/>
        <end position="194"/>
    </location>
</feature>
<keyword evidence="3" id="KW-0804">Transcription</keyword>
<dbReference type="GO" id="GO:0003677">
    <property type="term" value="F:DNA binding"/>
    <property type="evidence" value="ECO:0007669"/>
    <property type="project" value="UniProtKB-KW"/>
</dbReference>
<protein>
    <submittedName>
        <fullName evidence="5">LuxR family transcriptional regulator</fullName>
    </submittedName>
</protein>
<dbReference type="Pfam" id="PF00196">
    <property type="entry name" value="GerE"/>
    <property type="match status" value="1"/>
</dbReference>
<evidence type="ECO:0000256" key="1">
    <source>
        <dbReference type="ARBA" id="ARBA00023015"/>
    </source>
</evidence>
<reference evidence="5" key="1">
    <citation type="submission" date="2019-01" db="EMBL/GenBank/DDBJ databases">
        <authorList>
            <person name="Lista F."/>
            <person name="Anselmo A."/>
        </authorList>
    </citation>
    <scope>NUCLEOTIDE SEQUENCE</scope>
    <source>
        <strain evidence="5">8S</strain>
    </source>
</reference>
<dbReference type="PANTHER" id="PTHR44688:SF16">
    <property type="entry name" value="DNA-BINDING TRANSCRIPTIONAL ACTIVATOR DEVR_DOSR"/>
    <property type="match status" value="1"/>
</dbReference>
<dbReference type="PROSITE" id="PS50043">
    <property type="entry name" value="HTH_LUXR_2"/>
    <property type="match status" value="1"/>
</dbReference>
<dbReference type="PANTHER" id="PTHR44688">
    <property type="entry name" value="DNA-BINDING TRANSCRIPTIONAL ACTIVATOR DEVR_DOSR"/>
    <property type="match status" value="1"/>
</dbReference>
<dbReference type="InterPro" id="IPR000792">
    <property type="entry name" value="Tscrpt_reg_LuxR_C"/>
</dbReference>
<comment type="caution">
    <text evidence="5">The sequence shown here is derived from an EMBL/GenBank/DDBJ whole genome shotgun (WGS) entry which is preliminary data.</text>
</comment>
<gene>
    <name evidence="5" type="ORF">ETE84_20415</name>
</gene>
<dbReference type="CDD" id="cd06170">
    <property type="entry name" value="LuxR_C_like"/>
    <property type="match status" value="1"/>
</dbReference>
<dbReference type="InterPro" id="IPR036388">
    <property type="entry name" value="WH-like_DNA-bd_sf"/>
</dbReference>
<evidence type="ECO:0000256" key="3">
    <source>
        <dbReference type="ARBA" id="ARBA00023163"/>
    </source>
</evidence>
<dbReference type="Gene3D" id="1.10.10.10">
    <property type="entry name" value="Winged helix-like DNA-binding domain superfamily/Winged helix DNA-binding domain"/>
    <property type="match status" value="1"/>
</dbReference>
<evidence type="ECO:0000313" key="5">
    <source>
        <dbReference type="EMBL" id="TCX59375.1"/>
    </source>
</evidence>
<evidence type="ECO:0000256" key="2">
    <source>
        <dbReference type="ARBA" id="ARBA00023125"/>
    </source>
</evidence>
<keyword evidence="2" id="KW-0238">DNA-binding</keyword>
<keyword evidence="1" id="KW-0805">Transcription regulation</keyword>
<dbReference type="SUPFAM" id="SSF46894">
    <property type="entry name" value="C-terminal effector domain of the bipartite response regulators"/>
    <property type="match status" value="1"/>
</dbReference>
<proteinExistence type="predicted"/>
<dbReference type="SMART" id="SM00421">
    <property type="entry name" value="HTH_LUXR"/>
    <property type="match status" value="1"/>
</dbReference>
<accession>A0A483KBH5</accession>
<name>A0A483KBH5_9ENTR</name>
<dbReference type="EMBL" id="SDCO01000014">
    <property type="protein sequence ID" value="TCX59375.1"/>
    <property type="molecule type" value="Genomic_DNA"/>
</dbReference>
<organism evidence="5">
    <name type="scientific">Klebsiella quasipneumoniae</name>
    <dbReference type="NCBI Taxonomy" id="1463165"/>
    <lineage>
        <taxon>Bacteria</taxon>
        <taxon>Pseudomonadati</taxon>
        <taxon>Pseudomonadota</taxon>
        <taxon>Gammaproteobacteria</taxon>
        <taxon>Enterobacterales</taxon>
        <taxon>Enterobacteriaceae</taxon>
        <taxon>Klebsiella/Raoultella group</taxon>
        <taxon>Klebsiella</taxon>
        <taxon>Klebsiella pneumoniae complex</taxon>
    </lineage>
</organism>
<dbReference type="InterPro" id="IPR016032">
    <property type="entry name" value="Sig_transdc_resp-reg_C-effctor"/>
</dbReference>
<dbReference type="GO" id="GO:0006355">
    <property type="term" value="P:regulation of DNA-templated transcription"/>
    <property type="evidence" value="ECO:0007669"/>
    <property type="project" value="InterPro"/>
</dbReference>
<sequence length="207" mass="24191">MVNIVIKEWDTLFRRGLTFFFNDFFSQHNTKVNFSFNFTSESVKVADVIVLALCPGECFICRPELRSRKKSIVIGIVDDDMRVSALPSCFQDIIFLSRRHSVTQLRTAMHTAWHRLQLTNYRHSTGSCCDCQLTKLSPQQIRIMSYLNEGMSVMQIAEELMVSEKTVYTHKYMVMRKFNLHSDYELMLLLNKLTINNDWPKGFINVN</sequence>
<dbReference type="AlphaFoldDB" id="A0A483KBH5"/>
<evidence type="ECO:0000259" key="4">
    <source>
        <dbReference type="PROSITE" id="PS50043"/>
    </source>
</evidence>